<dbReference type="InterPro" id="IPR001055">
    <property type="entry name" value="Adrenodoxin-like"/>
</dbReference>
<keyword evidence="7" id="KW-1185">Reference proteome</keyword>
<evidence type="ECO:0000256" key="5">
    <source>
        <dbReference type="ARBA" id="ARBA00034078"/>
    </source>
</evidence>
<dbReference type="InterPro" id="IPR012675">
    <property type="entry name" value="Beta-grasp_dom_sf"/>
</dbReference>
<dbReference type="GO" id="GO:0046872">
    <property type="term" value="F:metal ion binding"/>
    <property type="evidence" value="ECO:0007669"/>
    <property type="project" value="UniProtKB-KW"/>
</dbReference>
<dbReference type="SUPFAM" id="SSF54292">
    <property type="entry name" value="2Fe-2S ferredoxin-like"/>
    <property type="match status" value="1"/>
</dbReference>
<dbReference type="RefSeq" id="XP_005756434.1">
    <property type="nucleotide sequence ID" value="XM_005756377.1"/>
</dbReference>
<dbReference type="HOGENOM" id="CLU_2404134_0_0_1"/>
<dbReference type="Proteomes" id="UP000013827">
    <property type="component" value="Unassembled WGS sequence"/>
</dbReference>
<evidence type="ECO:0000313" key="6">
    <source>
        <dbReference type="EnsemblProtists" id="EOD04005"/>
    </source>
</evidence>
<proteinExistence type="predicted"/>
<dbReference type="PANTHER" id="PTHR23426">
    <property type="entry name" value="FERREDOXIN/ADRENODOXIN"/>
    <property type="match status" value="1"/>
</dbReference>
<sequence>LMAADLNDVWPGGACGGACNCSTCRVEIDVAPAPLLPREDDELDMLDSAAAAISRQADAAGEDGAAVAEVYLADKSRLACQLVLREEDDGLELTLPEDVLNMLEVPLWLR</sequence>
<reference evidence="6" key="2">
    <citation type="submission" date="2024-10" db="UniProtKB">
        <authorList>
            <consortium name="EnsemblProtists"/>
        </authorList>
    </citation>
    <scope>IDENTIFICATION</scope>
</reference>
<keyword evidence="2" id="KW-0479">Metal-binding</keyword>
<comment type="cofactor">
    <cofactor evidence="5">
        <name>[2Fe-2S] cluster</name>
        <dbReference type="ChEBI" id="CHEBI:190135"/>
    </cofactor>
</comment>
<accession>A0A0D3HYC0</accession>
<evidence type="ECO:0000313" key="7">
    <source>
        <dbReference type="Proteomes" id="UP000013827"/>
    </source>
</evidence>
<protein>
    <recommendedName>
        <fullName evidence="8">2Fe-2S ferredoxin-type domain-containing protein</fullName>
    </recommendedName>
</protein>
<dbReference type="KEGG" id="ehx:EMIHUDRAFT_48410"/>
<dbReference type="InterPro" id="IPR036010">
    <property type="entry name" value="2Fe-2S_ferredoxin-like_sf"/>
</dbReference>
<dbReference type="GO" id="GO:0005739">
    <property type="term" value="C:mitochondrion"/>
    <property type="evidence" value="ECO:0007669"/>
    <property type="project" value="TreeGrafter"/>
</dbReference>
<dbReference type="EnsemblProtists" id="EOD04005">
    <property type="protein sequence ID" value="EOD04005"/>
    <property type="gene ID" value="EMIHUDRAFT_48410"/>
</dbReference>
<keyword evidence="1" id="KW-0001">2Fe-2S</keyword>
<evidence type="ECO:0000256" key="3">
    <source>
        <dbReference type="ARBA" id="ARBA00023004"/>
    </source>
</evidence>
<dbReference type="GO" id="GO:0140647">
    <property type="term" value="P:P450-containing electron transport chain"/>
    <property type="evidence" value="ECO:0007669"/>
    <property type="project" value="InterPro"/>
</dbReference>
<dbReference type="PANTHER" id="PTHR23426:SF65">
    <property type="entry name" value="FERREDOXIN-2, MITOCHONDRIAL"/>
    <property type="match status" value="1"/>
</dbReference>
<keyword evidence="3" id="KW-0408">Iron</keyword>
<dbReference type="PaxDb" id="2903-EOD04005"/>
<dbReference type="AlphaFoldDB" id="A0A0D3HYC0"/>
<dbReference type="GeneID" id="17250157"/>
<evidence type="ECO:0000256" key="2">
    <source>
        <dbReference type="ARBA" id="ARBA00022723"/>
    </source>
</evidence>
<dbReference type="OMA" id="CQIEISP"/>
<reference evidence="7" key="1">
    <citation type="journal article" date="2013" name="Nature">
        <title>Pan genome of the phytoplankton Emiliania underpins its global distribution.</title>
        <authorList>
            <person name="Read B.A."/>
            <person name="Kegel J."/>
            <person name="Klute M.J."/>
            <person name="Kuo A."/>
            <person name="Lefebvre S.C."/>
            <person name="Maumus F."/>
            <person name="Mayer C."/>
            <person name="Miller J."/>
            <person name="Monier A."/>
            <person name="Salamov A."/>
            <person name="Young J."/>
            <person name="Aguilar M."/>
            <person name="Claverie J.M."/>
            <person name="Frickenhaus S."/>
            <person name="Gonzalez K."/>
            <person name="Herman E.K."/>
            <person name="Lin Y.C."/>
            <person name="Napier J."/>
            <person name="Ogata H."/>
            <person name="Sarno A.F."/>
            <person name="Shmutz J."/>
            <person name="Schroeder D."/>
            <person name="de Vargas C."/>
            <person name="Verret F."/>
            <person name="von Dassow P."/>
            <person name="Valentin K."/>
            <person name="Van de Peer Y."/>
            <person name="Wheeler G."/>
            <person name="Dacks J.B."/>
            <person name="Delwiche C.F."/>
            <person name="Dyhrman S.T."/>
            <person name="Glockner G."/>
            <person name="John U."/>
            <person name="Richards T."/>
            <person name="Worden A.Z."/>
            <person name="Zhang X."/>
            <person name="Grigoriev I.V."/>
            <person name="Allen A.E."/>
            <person name="Bidle K."/>
            <person name="Borodovsky M."/>
            <person name="Bowler C."/>
            <person name="Brownlee C."/>
            <person name="Cock J.M."/>
            <person name="Elias M."/>
            <person name="Gladyshev V.N."/>
            <person name="Groth M."/>
            <person name="Guda C."/>
            <person name="Hadaegh A."/>
            <person name="Iglesias-Rodriguez M.D."/>
            <person name="Jenkins J."/>
            <person name="Jones B.M."/>
            <person name="Lawson T."/>
            <person name="Leese F."/>
            <person name="Lindquist E."/>
            <person name="Lobanov A."/>
            <person name="Lomsadze A."/>
            <person name="Malik S.B."/>
            <person name="Marsh M.E."/>
            <person name="Mackinder L."/>
            <person name="Mock T."/>
            <person name="Mueller-Roeber B."/>
            <person name="Pagarete A."/>
            <person name="Parker M."/>
            <person name="Probert I."/>
            <person name="Quesneville H."/>
            <person name="Raines C."/>
            <person name="Rensing S.A."/>
            <person name="Riano-Pachon D.M."/>
            <person name="Richier S."/>
            <person name="Rokitta S."/>
            <person name="Shiraiwa Y."/>
            <person name="Soanes D.M."/>
            <person name="van der Giezen M."/>
            <person name="Wahlund T.M."/>
            <person name="Williams B."/>
            <person name="Wilson W."/>
            <person name="Wolfe G."/>
            <person name="Wurch L.L."/>
        </authorList>
    </citation>
    <scope>NUCLEOTIDE SEQUENCE</scope>
</reference>
<dbReference type="GO" id="GO:0051537">
    <property type="term" value="F:2 iron, 2 sulfur cluster binding"/>
    <property type="evidence" value="ECO:0007669"/>
    <property type="project" value="UniProtKB-KW"/>
</dbReference>
<dbReference type="STRING" id="2903.R1CP11"/>
<organism evidence="6 7">
    <name type="scientific">Emiliania huxleyi (strain CCMP1516)</name>
    <dbReference type="NCBI Taxonomy" id="280463"/>
    <lineage>
        <taxon>Eukaryota</taxon>
        <taxon>Haptista</taxon>
        <taxon>Haptophyta</taxon>
        <taxon>Prymnesiophyceae</taxon>
        <taxon>Isochrysidales</taxon>
        <taxon>Noelaerhabdaceae</taxon>
        <taxon>Emiliania</taxon>
    </lineage>
</organism>
<evidence type="ECO:0000256" key="4">
    <source>
        <dbReference type="ARBA" id="ARBA00023014"/>
    </source>
</evidence>
<keyword evidence="4" id="KW-0411">Iron-sulfur</keyword>
<evidence type="ECO:0008006" key="8">
    <source>
        <dbReference type="Google" id="ProtNLM"/>
    </source>
</evidence>
<evidence type="ECO:0000256" key="1">
    <source>
        <dbReference type="ARBA" id="ARBA00022714"/>
    </source>
</evidence>
<dbReference type="Gene3D" id="3.10.20.30">
    <property type="match status" value="1"/>
</dbReference>
<dbReference type="GO" id="GO:0009055">
    <property type="term" value="F:electron transfer activity"/>
    <property type="evidence" value="ECO:0007669"/>
    <property type="project" value="TreeGrafter"/>
</dbReference>
<name>A0A0D3HYC0_EMIH1</name>